<feature type="coiled-coil region" evidence="1">
    <location>
        <begin position="1524"/>
        <end position="1564"/>
    </location>
</feature>
<evidence type="ECO:0000313" key="3">
    <source>
        <dbReference type="EMBL" id="KAK3240196.1"/>
    </source>
</evidence>
<feature type="compositionally biased region" description="Basic residues" evidence="2">
    <location>
        <begin position="1640"/>
        <end position="1653"/>
    </location>
</feature>
<feature type="coiled-coil region" evidence="1">
    <location>
        <begin position="686"/>
        <end position="717"/>
    </location>
</feature>
<protein>
    <submittedName>
        <fullName evidence="3">Uncharacterized protein</fullName>
    </submittedName>
</protein>
<feature type="region of interest" description="Disordered" evidence="2">
    <location>
        <begin position="633"/>
        <end position="652"/>
    </location>
</feature>
<evidence type="ECO:0000256" key="2">
    <source>
        <dbReference type="SAM" id="MobiDB-lite"/>
    </source>
</evidence>
<feature type="coiled-coil region" evidence="1">
    <location>
        <begin position="1269"/>
        <end position="1296"/>
    </location>
</feature>
<feature type="compositionally biased region" description="Basic and acidic residues" evidence="2">
    <location>
        <begin position="633"/>
        <end position="651"/>
    </location>
</feature>
<feature type="compositionally biased region" description="Polar residues" evidence="2">
    <location>
        <begin position="1615"/>
        <end position="1632"/>
    </location>
</feature>
<proteinExistence type="predicted"/>
<evidence type="ECO:0000256" key="1">
    <source>
        <dbReference type="SAM" id="Coils"/>
    </source>
</evidence>
<feature type="region of interest" description="Disordered" evidence="2">
    <location>
        <begin position="792"/>
        <end position="817"/>
    </location>
</feature>
<dbReference type="Proteomes" id="UP001190700">
    <property type="component" value="Unassembled WGS sequence"/>
</dbReference>
<comment type="caution">
    <text evidence="3">The sequence shown here is derived from an EMBL/GenBank/DDBJ whole genome shotgun (WGS) entry which is preliminary data.</text>
</comment>
<feature type="compositionally biased region" description="Basic and acidic residues" evidence="2">
    <location>
        <begin position="799"/>
        <end position="817"/>
    </location>
</feature>
<feature type="region of interest" description="Disordered" evidence="2">
    <location>
        <begin position="1615"/>
        <end position="1653"/>
    </location>
</feature>
<feature type="region of interest" description="Disordered" evidence="2">
    <location>
        <begin position="428"/>
        <end position="450"/>
    </location>
</feature>
<organism evidence="3 4">
    <name type="scientific">Cymbomonas tetramitiformis</name>
    <dbReference type="NCBI Taxonomy" id="36881"/>
    <lineage>
        <taxon>Eukaryota</taxon>
        <taxon>Viridiplantae</taxon>
        <taxon>Chlorophyta</taxon>
        <taxon>Pyramimonadophyceae</taxon>
        <taxon>Pyramimonadales</taxon>
        <taxon>Pyramimonadaceae</taxon>
        <taxon>Cymbomonas</taxon>
    </lineage>
</organism>
<feature type="region of interest" description="Disordered" evidence="2">
    <location>
        <begin position="1"/>
        <end position="79"/>
    </location>
</feature>
<gene>
    <name evidence="3" type="ORF">CYMTET_49951</name>
</gene>
<feature type="compositionally biased region" description="Polar residues" evidence="2">
    <location>
        <begin position="62"/>
        <end position="77"/>
    </location>
</feature>
<evidence type="ECO:0000313" key="4">
    <source>
        <dbReference type="Proteomes" id="UP001190700"/>
    </source>
</evidence>
<keyword evidence="1" id="KW-0175">Coiled coil</keyword>
<accession>A0AAE0BP78</accession>
<name>A0AAE0BP78_9CHLO</name>
<keyword evidence="4" id="KW-1185">Reference proteome</keyword>
<reference evidence="3 4" key="1">
    <citation type="journal article" date="2015" name="Genome Biol. Evol.">
        <title>Comparative Genomics of a Bacterivorous Green Alga Reveals Evolutionary Causalities and Consequences of Phago-Mixotrophic Mode of Nutrition.</title>
        <authorList>
            <person name="Burns J.A."/>
            <person name="Paasch A."/>
            <person name="Narechania A."/>
            <person name="Kim E."/>
        </authorList>
    </citation>
    <scope>NUCLEOTIDE SEQUENCE [LARGE SCALE GENOMIC DNA]</scope>
    <source>
        <strain evidence="3 4">PLY_AMNH</strain>
    </source>
</reference>
<sequence length="1653" mass="183828">MTSAPAASEDSVRTGVSSLHLPSATAFEDDGPASPQPPRGAPSNPEMYASAPVSAWRVSRSPAGSNTVPTNSVTNFTPHYDSGETPNVLRVKLKGLAEVVEGHTAVLHQFQRGLDTKQEQADADRLREVVDGVSLRLTEVSRSLESLASSATLTRSLRDLDGVLDRKVEKSELESSFTRYVTVAQHQEDLASYVNSSDLRARLAEVVDHAALEAASERQRLATEALQNKAEALLKAEALARANMVNTIKDDVLRTLNNEFAEFNLRLNNCATRMELQEELSKTASLVQLAELAASKADVTDLQEVAGRKADAAELQVIDNRLREDLCEQKESFTHVVEVQQTHLLGEFREIQRQIEQQAAVEADHQRKNLEQVQMESAEGLAREAELWNLEMSQLKEKMAETDDQTRTAQLKSHQRVEKLEEVLKDERQERRRGDVEARGREDRQTEEFSRKWGEVVDKHKELERQIELNGSNLEKEGASQRERLAEVMQMVRFEEMERQEALMDAHAHRALLETAINDLNEDSAAVKRCQGDQLEMIRELAEDSLSVVKAQELLELKAEKAETEVMLAQRPTYDDVARDLELKASTVDVNTALDEKMAEVQKQMKKMQKLAANAQAAAQEALKGEAEARAEGLKKEAEARSAGLKHEAETRAAGLKNEAETRAEGLGKLRAVMDQSQIALRAEMSERVMTEKQIASNEVEALREATERQLAEEARARQCGDEEARELGNSAVKEETRMRVQDVAGVRAEYKGRLEAQAVALQHELESQRRELQGIVALEVENLRTASAQLSVDLQSETEERRQSERRTRGRIDSEVSERHTAIEAVQMETSTAIGAESDRVSQISSSLHAVMDQEVVTRQKSLETFRRDLEALISSEVEARRKSLDVLKEELGCSMRTESETRRYTHSQLSHQIEAEVAGRRAAMENLKGEITEALDMETASRSVVVDNLRARLGEDVKLVAAALEKQTGESVGKTLVQHVAAGAGGREMGEQHSMTALEQRTMGYMGETMAQPITPIAGGGEGGVPLVGVSSQQPSGGKGNGGETLAEHIANAGGARERNGARVAGTHMREALAQHMATTGGVRERGETPVAAAQKMARGSGGETLAQRIDTLRGEVEMMLIEEARVRRETLQMEVAAREQGVAALGAHLERVHHDLEAAQESHARHQDHRLEAVREELHHSINAERTSWHKEVESSLLSERDIRAEAVHAVQEDLRQEAGVLRDGIRGVMAECESRALVETHARTLDMTTLRGELETQIQAESSARQQAVEALQKADESISKAEGDARQQVQEAWASSLQTEAGSLKVEMAAQSARTRSQLEAFQRDLLKHIELEVAERKAADEALREGAEKSLGAEVLTRREALNAVQNTVRQRLETELATCMKEVDALRCHSEQRDMDVEKKMETEGKLRGDLIRQQLEELHQRMSKEEVERKEDVIGTVSEERESRQAVIKTLQDAQRLQASDHVERMAELQSRMDRADADILSELKASLASTAAVTDTGISRVETHLEHLRTDLDTRASAEQVTKRYREVVQQLEMKADINQVNLELQNKVSKAEMQLELDNKAENLRIDSIEITVKPIKSMLPELKKLLQDRQLLVNRNMSQGRSANIYSSMEIPTSPTKSVKSAHTPVLAKRSKSAMRSQPHRP</sequence>
<dbReference type="EMBL" id="LGRX02033716">
    <property type="protein sequence ID" value="KAK3240196.1"/>
    <property type="molecule type" value="Genomic_DNA"/>
</dbReference>